<evidence type="ECO:0000256" key="3">
    <source>
        <dbReference type="ARBA" id="ARBA00047645"/>
    </source>
</evidence>
<dbReference type="PANTHER" id="PTHR47268">
    <property type="entry name" value="ACYLPHOSPHATASE"/>
    <property type="match status" value="1"/>
</dbReference>
<evidence type="ECO:0000256" key="4">
    <source>
        <dbReference type="PROSITE-ProRule" id="PRU00520"/>
    </source>
</evidence>
<accession>A0A9N7ARU7</accession>
<dbReference type="PROSITE" id="PS51160">
    <property type="entry name" value="ACYLPHOSPHATASE_3"/>
    <property type="match status" value="1"/>
</dbReference>
<evidence type="ECO:0000256" key="2">
    <source>
        <dbReference type="ARBA" id="ARBA00012150"/>
    </source>
</evidence>
<evidence type="ECO:0000259" key="6">
    <source>
        <dbReference type="PROSITE" id="PS51160"/>
    </source>
</evidence>
<dbReference type="SUPFAM" id="SSF54975">
    <property type="entry name" value="Acylphosphatase/BLUF domain-like"/>
    <property type="match status" value="1"/>
</dbReference>
<dbReference type="EC" id="3.6.1.7" evidence="2 4"/>
<proteinExistence type="inferred from homology"/>
<feature type="active site" evidence="4">
    <location>
        <position position="28"/>
    </location>
</feature>
<dbReference type="Pfam" id="PF00708">
    <property type="entry name" value="Acylphosphatase"/>
    <property type="match status" value="1"/>
</dbReference>
<dbReference type="Gene3D" id="3.30.70.100">
    <property type="match status" value="1"/>
</dbReference>
<dbReference type="EMBL" id="CP002268">
    <property type="protein sequence ID" value="ADQ44796.1"/>
    <property type="molecule type" value="Genomic_DNA"/>
</dbReference>
<dbReference type="PROSITE" id="PS00150">
    <property type="entry name" value="ACYLPHOSPHATASE_1"/>
    <property type="match status" value="1"/>
</dbReference>
<name>A0A9N7ARU7_BORBG</name>
<feature type="domain" description="Acylphosphatase-like" evidence="6">
    <location>
        <begin position="13"/>
        <end position="102"/>
    </location>
</feature>
<keyword evidence="7" id="KW-0614">Plasmid</keyword>
<comment type="catalytic activity">
    <reaction evidence="3 4">
        <text>an acyl phosphate + H2O = a carboxylate + phosphate + H(+)</text>
        <dbReference type="Rhea" id="RHEA:14965"/>
        <dbReference type="ChEBI" id="CHEBI:15377"/>
        <dbReference type="ChEBI" id="CHEBI:15378"/>
        <dbReference type="ChEBI" id="CHEBI:29067"/>
        <dbReference type="ChEBI" id="CHEBI:43474"/>
        <dbReference type="ChEBI" id="CHEBI:59918"/>
        <dbReference type="EC" id="3.6.1.7"/>
    </reaction>
</comment>
<dbReference type="InterPro" id="IPR017968">
    <property type="entry name" value="Acylphosphatase_CS"/>
</dbReference>
<dbReference type="InterPro" id="IPR036046">
    <property type="entry name" value="Acylphosphatase-like_dom_sf"/>
</dbReference>
<protein>
    <recommendedName>
        <fullName evidence="2 4">acylphosphatase</fullName>
        <ecNumber evidence="2 4">3.6.1.7</ecNumber>
    </recommendedName>
</protein>
<sequence>MDRFYTKKVIMYKQQYFISGKVQGVGFRFFTEQIANNMKLKGFVKNLNDGRVEIVAFFNTKEQMKKFEKLLNGNKYSNIENIEKIVLDENYPFQFNDFKIYY</sequence>
<reference evidence="7" key="1">
    <citation type="journal article" date="2011" name="J. Bacteriol.">
        <title>Whole-genome sequences of thirteen isolates of Borrelia burgdorferi.</title>
        <authorList>
            <person name="Schutzer S.E."/>
            <person name="Fraser-Liggett C.M."/>
            <person name="Casjens S.R."/>
            <person name="Qiu W.G."/>
            <person name="Dunn J.J."/>
            <person name="Mongodin E.F."/>
            <person name="Luft B.J."/>
        </authorList>
    </citation>
    <scope>NUCLEOTIDE SEQUENCE [LARGE SCALE GENOMIC DNA]</scope>
    <source>
        <strain evidence="7">297</strain>
    </source>
</reference>
<evidence type="ECO:0000256" key="5">
    <source>
        <dbReference type="RuleBase" id="RU004168"/>
    </source>
</evidence>
<geneLocation type="plasmid" evidence="7">
    <name>297_cp26</name>
</geneLocation>
<dbReference type="GO" id="GO:0003998">
    <property type="term" value="F:acylphosphatase activity"/>
    <property type="evidence" value="ECO:0007669"/>
    <property type="project" value="UniProtKB-EC"/>
</dbReference>
<evidence type="ECO:0000256" key="1">
    <source>
        <dbReference type="ARBA" id="ARBA00005614"/>
    </source>
</evidence>
<dbReference type="InterPro" id="IPR001792">
    <property type="entry name" value="Acylphosphatase-like_dom"/>
</dbReference>
<dbReference type="PANTHER" id="PTHR47268:SF4">
    <property type="entry name" value="ACYLPHOSPHATASE"/>
    <property type="match status" value="1"/>
</dbReference>
<dbReference type="AlphaFoldDB" id="A0A9N7ARU7"/>
<comment type="similarity">
    <text evidence="1 5">Belongs to the acylphosphatase family.</text>
</comment>
<keyword evidence="4" id="KW-0378">Hydrolase</keyword>
<organism evidence="7">
    <name type="scientific">Borreliella burgdorferi 297</name>
    <dbReference type="NCBI Taxonomy" id="521009"/>
    <lineage>
        <taxon>Bacteria</taxon>
        <taxon>Pseudomonadati</taxon>
        <taxon>Spirochaetota</taxon>
        <taxon>Spirochaetia</taxon>
        <taxon>Spirochaetales</taxon>
        <taxon>Borreliaceae</taxon>
        <taxon>Borreliella</taxon>
    </lineage>
</organism>
<gene>
    <name evidence="7" type="ORF">Bbu297_B01</name>
</gene>
<feature type="active site" evidence="4">
    <location>
        <position position="46"/>
    </location>
</feature>
<evidence type="ECO:0000313" key="7">
    <source>
        <dbReference type="EMBL" id="ADQ44796.1"/>
    </source>
</evidence>
<dbReference type="NCBIfam" id="NF011006">
    <property type="entry name" value="PRK14432.1"/>
    <property type="match status" value="1"/>
</dbReference>
<dbReference type="InterPro" id="IPR020456">
    <property type="entry name" value="Acylphosphatase"/>
</dbReference>